<evidence type="ECO:0000313" key="2">
    <source>
        <dbReference type="EMBL" id="RDV17089.1"/>
    </source>
</evidence>
<comment type="caution">
    <text evidence="2">The sequence shown here is derived from an EMBL/GenBank/DDBJ whole genome shotgun (WGS) entry which is preliminary data.</text>
</comment>
<dbReference type="OrthoDB" id="7560678at2"/>
<dbReference type="EMBL" id="QRGR01000001">
    <property type="protein sequence ID" value="RDV17089.1"/>
    <property type="molecule type" value="Genomic_DNA"/>
</dbReference>
<organism evidence="2 3">
    <name type="scientific">Pontibacter diazotrophicus</name>
    <dbReference type="NCBI Taxonomy" id="1400979"/>
    <lineage>
        <taxon>Bacteria</taxon>
        <taxon>Pseudomonadati</taxon>
        <taxon>Bacteroidota</taxon>
        <taxon>Cytophagia</taxon>
        <taxon>Cytophagales</taxon>
        <taxon>Hymenobacteraceae</taxon>
        <taxon>Pontibacter</taxon>
    </lineage>
</organism>
<keyword evidence="2" id="KW-0808">Transferase</keyword>
<dbReference type="PANTHER" id="PTHR45947:SF3">
    <property type="entry name" value="SULFOQUINOVOSYL TRANSFERASE SQD2"/>
    <property type="match status" value="1"/>
</dbReference>
<protein>
    <submittedName>
        <fullName evidence="2">Glycosyltransferase</fullName>
    </submittedName>
</protein>
<dbReference type="CDD" id="cd03801">
    <property type="entry name" value="GT4_PimA-like"/>
    <property type="match status" value="1"/>
</dbReference>
<gene>
    <name evidence="2" type="ORF">DXT99_00810</name>
</gene>
<sequence length="424" mass="48216">MYLSNSTEYKHPINIALKQNEQEIYGTIAIVIPAVAREGITKLVLSQIKSFQDERYRIVMIVLANVAKDVFEEAGVQLSADELLVLKQQDAYLSVRSLFNSSLLLTPITKFLRYHNAKLVIAHAPYAHFVMRLVKLRLQFDSFNIKLVQYFHITQYVQFPLNSAKRRAVNQLNRVLGKYFDDSHVSVTEAVKSDIESNLFKHKRHLVIVNALPREAIVQNGYSIEEVQRVEAWLRTRSGSFKILIPGRLSYMKGQLFFLQVLSIFIKNNLFEPQDLAVLIVGDGPDKEVIKELINKKGIKGYCYFSPAVQNAALMKVMTLVDLVAVPSHYEGFGLVVLEALQNKRLVLSSDAGGLKEIIEHGRNGFMFRAGVVNDCLEKLQFIYDNRDTGLVDLDEVAQQVEYKFSFEQHMAQLIQVINSCEVG</sequence>
<name>A0A3D8LI12_9BACT</name>
<dbReference type="Proteomes" id="UP000256708">
    <property type="component" value="Unassembled WGS sequence"/>
</dbReference>
<evidence type="ECO:0000259" key="1">
    <source>
        <dbReference type="Pfam" id="PF00534"/>
    </source>
</evidence>
<reference evidence="3" key="1">
    <citation type="submission" date="2018-08" db="EMBL/GenBank/DDBJ databases">
        <authorList>
            <person name="Liu Z.-W."/>
            <person name="Du Z.-J."/>
        </authorList>
    </citation>
    <scope>NUCLEOTIDE SEQUENCE [LARGE SCALE GENOMIC DNA]</scope>
    <source>
        <strain evidence="3">H4X</strain>
    </source>
</reference>
<dbReference type="Gene3D" id="3.40.50.2000">
    <property type="entry name" value="Glycogen Phosphorylase B"/>
    <property type="match status" value="2"/>
</dbReference>
<dbReference type="InterPro" id="IPR050194">
    <property type="entry name" value="Glycosyltransferase_grp1"/>
</dbReference>
<dbReference type="Pfam" id="PF00534">
    <property type="entry name" value="Glycos_transf_1"/>
    <property type="match status" value="1"/>
</dbReference>
<proteinExistence type="predicted"/>
<dbReference type="AlphaFoldDB" id="A0A3D8LI12"/>
<dbReference type="RefSeq" id="WP_115563609.1">
    <property type="nucleotide sequence ID" value="NZ_QRGR01000001.1"/>
</dbReference>
<dbReference type="InterPro" id="IPR001296">
    <property type="entry name" value="Glyco_trans_1"/>
</dbReference>
<dbReference type="PANTHER" id="PTHR45947">
    <property type="entry name" value="SULFOQUINOVOSYL TRANSFERASE SQD2"/>
    <property type="match status" value="1"/>
</dbReference>
<dbReference type="SUPFAM" id="SSF53756">
    <property type="entry name" value="UDP-Glycosyltransferase/glycogen phosphorylase"/>
    <property type="match status" value="1"/>
</dbReference>
<accession>A0A3D8LI12</accession>
<evidence type="ECO:0000313" key="3">
    <source>
        <dbReference type="Proteomes" id="UP000256708"/>
    </source>
</evidence>
<keyword evidence="3" id="KW-1185">Reference proteome</keyword>
<dbReference type="GO" id="GO:0016758">
    <property type="term" value="F:hexosyltransferase activity"/>
    <property type="evidence" value="ECO:0007669"/>
    <property type="project" value="TreeGrafter"/>
</dbReference>
<feature type="domain" description="Glycosyl transferase family 1" evidence="1">
    <location>
        <begin position="238"/>
        <end position="387"/>
    </location>
</feature>